<dbReference type="PANTHER" id="PTHR10335:SF17">
    <property type="entry name" value="FIBRILLARIN"/>
    <property type="match status" value="1"/>
</dbReference>
<accession>A0A553R251</accession>
<dbReference type="SMART" id="SM01206">
    <property type="entry name" value="Fibrillarin"/>
    <property type="match status" value="1"/>
</dbReference>
<dbReference type="GO" id="GO:0000494">
    <property type="term" value="P:box C/D sno(s)RNA 3'-end processing"/>
    <property type="evidence" value="ECO:0007669"/>
    <property type="project" value="TreeGrafter"/>
</dbReference>
<evidence type="ECO:0000256" key="4">
    <source>
        <dbReference type="ARBA" id="ARBA00022603"/>
    </source>
</evidence>
<sequence>MYDSLQEEVEAEVVLEVEVEALEEEAEEDFGEVEEVVSGGFKSPGGEGGFRGRGGGRGGPRGRGGRGGFRGGAKVTVEPHRHEGVFICRGKEDALVTKNMVIGESEGESKIEYRAWNPFRSKLAAAILGGIDNIHIKPGVKVMYLGAASGTTVSHVSDIVGPDGLVYAVEFSHRSGRDLLNVAKKRTNIIPIIEDARHPHKYRMLVALRILLSLSKTPSNPYIHLGSPCASLKGITLESAKTPATAVGITSPLLHPPLPSVPMAPKALFQTPTDYFSMSSLERKPLSPREIRSNQLVQVEFCRANKTQLQAYGTLSKKDNPSSFVDSFFSLSHYRESFLSLSPKLKNSLGIFTWENKSVRIGFGGLQSSNETLVVCCAAGFCLLCRQASMTAHTLGHFYTLCSAEAYLRKRKQVVVEVKDTQVKQRFNAAPAVSGFCGLNHKHTPAASHGILRAPPLPGHPTAPIHQQPITSSITGPPSIFSSFTTEDEERAGRTASHSAQETAALQENL</sequence>
<dbReference type="PROSITE" id="PS00566">
    <property type="entry name" value="FIBRILLARIN"/>
    <property type="match status" value="1"/>
</dbReference>
<evidence type="ECO:0000256" key="6">
    <source>
        <dbReference type="ARBA" id="ARBA00022884"/>
    </source>
</evidence>
<dbReference type="GO" id="GO:0015030">
    <property type="term" value="C:Cajal body"/>
    <property type="evidence" value="ECO:0007669"/>
    <property type="project" value="TreeGrafter"/>
</dbReference>
<evidence type="ECO:0000256" key="2">
    <source>
        <dbReference type="ARBA" id="ARBA00015190"/>
    </source>
</evidence>
<dbReference type="InterPro" id="IPR020813">
    <property type="entry name" value="Fibrillarin_CS"/>
</dbReference>
<dbReference type="Gene3D" id="3.40.50.150">
    <property type="entry name" value="Vaccinia Virus protein VP39"/>
    <property type="match status" value="1"/>
</dbReference>
<keyword evidence="3" id="KW-0698">rRNA processing</keyword>
<dbReference type="SUPFAM" id="SSF53335">
    <property type="entry name" value="S-adenosyl-L-methionine-dependent methyltransferases"/>
    <property type="match status" value="1"/>
</dbReference>
<dbReference type="GO" id="GO:0003723">
    <property type="term" value="F:RNA binding"/>
    <property type="evidence" value="ECO:0007669"/>
    <property type="project" value="UniProtKB-KW"/>
</dbReference>
<comment type="caution">
    <text evidence="10">The sequence shown here is derived from an EMBL/GenBank/DDBJ whole genome shotgun (WGS) entry which is preliminary data.</text>
</comment>
<dbReference type="InterPro" id="IPR029063">
    <property type="entry name" value="SAM-dependent_MTases_sf"/>
</dbReference>
<dbReference type="InterPro" id="IPR000692">
    <property type="entry name" value="Fibrillarin"/>
</dbReference>
<protein>
    <recommendedName>
        <fullName evidence="2">rRNA 2'-O-methyltransferase fibrillarin</fullName>
    </recommendedName>
    <alternativeName>
        <fullName evidence="7">Histone-glutamine methyltransferase</fullName>
    </alternativeName>
</protein>
<evidence type="ECO:0000256" key="5">
    <source>
        <dbReference type="ARBA" id="ARBA00022679"/>
    </source>
</evidence>
<comment type="catalytic activity">
    <reaction evidence="8">
        <text>L-glutaminyl-[histone H2A] + S-adenosyl-L-methionine = N(5)-methyl-L-glutaminyl-[histone H2A] + S-adenosyl-L-homocysteine + H(+)</text>
        <dbReference type="Rhea" id="RHEA:50904"/>
        <dbReference type="Rhea" id="RHEA-COMP:12837"/>
        <dbReference type="Rhea" id="RHEA-COMP:12839"/>
        <dbReference type="ChEBI" id="CHEBI:15378"/>
        <dbReference type="ChEBI" id="CHEBI:30011"/>
        <dbReference type="ChEBI" id="CHEBI:57856"/>
        <dbReference type="ChEBI" id="CHEBI:59789"/>
        <dbReference type="ChEBI" id="CHEBI:61891"/>
    </reaction>
</comment>
<dbReference type="PRINTS" id="PR00052">
    <property type="entry name" value="FIBRILLARIN"/>
</dbReference>
<evidence type="ECO:0000256" key="8">
    <source>
        <dbReference type="ARBA" id="ARBA00047568"/>
    </source>
</evidence>
<evidence type="ECO:0000256" key="9">
    <source>
        <dbReference type="SAM" id="MobiDB-lite"/>
    </source>
</evidence>
<dbReference type="GO" id="GO:0032040">
    <property type="term" value="C:small-subunit processome"/>
    <property type="evidence" value="ECO:0007669"/>
    <property type="project" value="TreeGrafter"/>
</dbReference>
<gene>
    <name evidence="10" type="ORF">DNTS_032530</name>
</gene>
<dbReference type="GO" id="GO:0008649">
    <property type="term" value="F:rRNA methyltransferase activity"/>
    <property type="evidence" value="ECO:0007669"/>
    <property type="project" value="TreeGrafter"/>
</dbReference>
<evidence type="ECO:0000256" key="7">
    <source>
        <dbReference type="ARBA" id="ARBA00032245"/>
    </source>
</evidence>
<dbReference type="Proteomes" id="UP000316079">
    <property type="component" value="Unassembled WGS sequence"/>
</dbReference>
<evidence type="ECO:0000256" key="3">
    <source>
        <dbReference type="ARBA" id="ARBA00022552"/>
    </source>
</evidence>
<feature type="region of interest" description="Disordered" evidence="9">
    <location>
        <begin position="33"/>
        <end position="74"/>
    </location>
</feature>
<dbReference type="Gene3D" id="3.30.200.20">
    <property type="entry name" value="Phosphorylase Kinase, domain 1"/>
    <property type="match status" value="1"/>
</dbReference>
<keyword evidence="6" id="KW-0694">RNA-binding</keyword>
<dbReference type="GO" id="GO:1990259">
    <property type="term" value="F:histone H2AQ104 methyltransferase activity"/>
    <property type="evidence" value="ECO:0007669"/>
    <property type="project" value="TreeGrafter"/>
</dbReference>
<feature type="compositionally biased region" description="Polar residues" evidence="9">
    <location>
        <begin position="496"/>
        <end position="510"/>
    </location>
</feature>
<keyword evidence="5" id="KW-0808">Transferase</keyword>
<keyword evidence="11" id="KW-1185">Reference proteome</keyword>
<dbReference type="AlphaFoldDB" id="A0A553R251"/>
<dbReference type="OrthoDB" id="1859733at2759"/>
<evidence type="ECO:0000313" key="11">
    <source>
        <dbReference type="Proteomes" id="UP000316079"/>
    </source>
</evidence>
<evidence type="ECO:0000256" key="1">
    <source>
        <dbReference type="ARBA" id="ARBA00010632"/>
    </source>
</evidence>
<proteinExistence type="inferred from homology"/>
<feature type="region of interest" description="Disordered" evidence="9">
    <location>
        <begin position="482"/>
        <end position="510"/>
    </location>
</feature>
<dbReference type="Pfam" id="PF01269">
    <property type="entry name" value="Fibrillarin"/>
    <property type="match status" value="1"/>
</dbReference>
<organism evidence="10 11">
    <name type="scientific">Danionella cerebrum</name>
    <dbReference type="NCBI Taxonomy" id="2873325"/>
    <lineage>
        <taxon>Eukaryota</taxon>
        <taxon>Metazoa</taxon>
        <taxon>Chordata</taxon>
        <taxon>Craniata</taxon>
        <taxon>Vertebrata</taxon>
        <taxon>Euteleostomi</taxon>
        <taxon>Actinopterygii</taxon>
        <taxon>Neopterygii</taxon>
        <taxon>Teleostei</taxon>
        <taxon>Ostariophysi</taxon>
        <taxon>Cypriniformes</taxon>
        <taxon>Danionidae</taxon>
        <taxon>Danioninae</taxon>
        <taxon>Danionella</taxon>
    </lineage>
</organism>
<keyword evidence="4" id="KW-0489">Methyltransferase</keyword>
<dbReference type="STRING" id="623744.A0A553R251"/>
<dbReference type="NCBIfam" id="NF003276">
    <property type="entry name" value="PRK04266.1-2"/>
    <property type="match status" value="1"/>
</dbReference>
<feature type="compositionally biased region" description="Gly residues" evidence="9">
    <location>
        <begin position="42"/>
        <end position="71"/>
    </location>
</feature>
<dbReference type="GO" id="GO:0031428">
    <property type="term" value="C:box C/D methylation guide snoRNP complex"/>
    <property type="evidence" value="ECO:0007669"/>
    <property type="project" value="TreeGrafter"/>
</dbReference>
<name>A0A553R251_9TELE</name>
<dbReference type="EMBL" id="SRMA01025310">
    <property type="protein sequence ID" value="TRY96257.1"/>
    <property type="molecule type" value="Genomic_DNA"/>
</dbReference>
<reference evidence="10 11" key="1">
    <citation type="journal article" date="2019" name="Sci. Data">
        <title>Hybrid genome assembly and annotation of Danionella translucida.</title>
        <authorList>
            <person name="Kadobianskyi M."/>
            <person name="Schulze L."/>
            <person name="Schuelke M."/>
            <person name="Judkewitz B."/>
        </authorList>
    </citation>
    <scope>NUCLEOTIDE SEQUENCE [LARGE SCALE GENOMIC DNA]</scope>
    <source>
        <strain evidence="10 11">Bolton</strain>
    </source>
</reference>
<dbReference type="PANTHER" id="PTHR10335">
    <property type="entry name" value="RRNA 2-O-METHYLTRANSFERASE FIBRILLARIN"/>
    <property type="match status" value="1"/>
</dbReference>
<evidence type="ECO:0000313" key="10">
    <source>
        <dbReference type="EMBL" id="TRY96257.1"/>
    </source>
</evidence>
<comment type="similarity">
    <text evidence="1">Belongs to the methyltransferase superfamily. Fibrillarin family.</text>
</comment>